<keyword evidence="1" id="KW-0805">Transcription regulation</keyword>
<dbReference type="InterPro" id="IPR014757">
    <property type="entry name" value="Tscrpt_reg_IclR_C"/>
</dbReference>
<accession>A0ABY0K9P9</accession>
<dbReference type="Pfam" id="PF01614">
    <property type="entry name" value="IclR_C"/>
    <property type="match status" value="1"/>
</dbReference>
<dbReference type="Proteomes" id="UP000182800">
    <property type="component" value="Unassembled WGS sequence"/>
</dbReference>
<dbReference type="SUPFAM" id="SSF55781">
    <property type="entry name" value="GAF domain-like"/>
    <property type="match status" value="1"/>
</dbReference>
<sequence>MYKRMNETNLPQNVRSVGAVVHALQILRHLAADGAPQGVTAISRATGINTSTCFNILRTLAAERLVVFDMDAKTYRLGFGVVELALGLLGANHGDLIRPELERLALNNSALMCLWHVTEAERIVLVDRVFSSTSVRVDMHVGTRLPSLVGAVGRCVAAARDFDEAELRRRFAGLRWQDPPRFEDYLADVQSVATNGYARDRGDLFIGLDIVAAIVVDHTGAPRYGLSGIAIAGQVPEPAMERLGEDLVEVAQRIGQALFSVRK</sequence>
<comment type="caution">
    <text evidence="6">The sequence shown here is derived from an EMBL/GenBank/DDBJ whole genome shotgun (WGS) entry which is preliminary data.</text>
</comment>
<protein>
    <submittedName>
        <fullName evidence="6">DNA-binding transcriptional regulator, IclR family</fullName>
    </submittedName>
</protein>
<evidence type="ECO:0000313" key="6">
    <source>
        <dbReference type="EMBL" id="SCC81173.1"/>
    </source>
</evidence>
<dbReference type="PROSITE" id="PS51077">
    <property type="entry name" value="HTH_ICLR"/>
    <property type="match status" value="1"/>
</dbReference>
<dbReference type="PANTHER" id="PTHR30136:SF24">
    <property type="entry name" value="HTH-TYPE TRANSCRIPTIONAL REPRESSOR ALLR"/>
    <property type="match status" value="1"/>
</dbReference>
<evidence type="ECO:0000256" key="2">
    <source>
        <dbReference type="ARBA" id="ARBA00023125"/>
    </source>
</evidence>
<evidence type="ECO:0000259" key="5">
    <source>
        <dbReference type="PROSITE" id="PS51078"/>
    </source>
</evidence>
<gene>
    <name evidence="6" type="ORF">GA0071312_2106</name>
</gene>
<dbReference type="InterPro" id="IPR050707">
    <property type="entry name" value="HTH_MetabolicPath_Reg"/>
</dbReference>
<dbReference type="EMBL" id="FMBM01000002">
    <property type="protein sequence ID" value="SCC81173.1"/>
    <property type="molecule type" value="Genomic_DNA"/>
</dbReference>
<organism evidence="6 7">
    <name type="scientific">Saliniramus fredricksonii</name>
    <dbReference type="NCBI Taxonomy" id="1653334"/>
    <lineage>
        <taxon>Bacteria</taxon>
        <taxon>Pseudomonadati</taxon>
        <taxon>Pseudomonadota</taxon>
        <taxon>Alphaproteobacteria</taxon>
        <taxon>Hyphomicrobiales</taxon>
        <taxon>Salinarimonadaceae</taxon>
        <taxon>Saliniramus</taxon>
    </lineage>
</organism>
<evidence type="ECO:0000256" key="3">
    <source>
        <dbReference type="ARBA" id="ARBA00023163"/>
    </source>
</evidence>
<keyword evidence="7" id="KW-1185">Reference proteome</keyword>
<dbReference type="PROSITE" id="PS51078">
    <property type="entry name" value="ICLR_ED"/>
    <property type="match status" value="1"/>
</dbReference>
<evidence type="ECO:0000259" key="4">
    <source>
        <dbReference type="PROSITE" id="PS51077"/>
    </source>
</evidence>
<dbReference type="InterPro" id="IPR005471">
    <property type="entry name" value="Tscrpt_reg_IclR_N"/>
</dbReference>
<dbReference type="SUPFAM" id="SSF46785">
    <property type="entry name" value="Winged helix' DNA-binding domain"/>
    <property type="match status" value="1"/>
</dbReference>
<feature type="domain" description="IclR-ED" evidence="5">
    <location>
        <begin position="80"/>
        <end position="260"/>
    </location>
</feature>
<dbReference type="Gene3D" id="1.10.10.10">
    <property type="entry name" value="Winged helix-like DNA-binding domain superfamily/Winged helix DNA-binding domain"/>
    <property type="match status" value="1"/>
</dbReference>
<keyword evidence="2 6" id="KW-0238">DNA-binding</keyword>
<dbReference type="GO" id="GO:0003677">
    <property type="term" value="F:DNA binding"/>
    <property type="evidence" value="ECO:0007669"/>
    <property type="project" value="UniProtKB-KW"/>
</dbReference>
<dbReference type="Gene3D" id="3.30.450.40">
    <property type="match status" value="1"/>
</dbReference>
<name>A0ABY0K9P9_9HYPH</name>
<proteinExistence type="predicted"/>
<dbReference type="Pfam" id="PF09339">
    <property type="entry name" value="HTH_IclR"/>
    <property type="match status" value="1"/>
</dbReference>
<feature type="domain" description="HTH iclR-type" evidence="4">
    <location>
        <begin position="17"/>
        <end position="79"/>
    </location>
</feature>
<evidence type="ECO:0000256" key="1">
    <source>
        <dbReference type="ARBA" id="ARBA00023015"/>
    </source>
</evidence>
<dbReference type="InterPro" id="IPR036390">
    <property type="entry name" value="WH_DNA-bd_sf"/>
</dbReference>
<dbReference type="InterPro" id="IPR029016">
    <property type="entry name" value="GAF-like_dom_sf"/>
</dbReference>
<reference evidence="6 7" key="1">
    <citation type="submission" date="2016-08" db="EMBL/GenBank/DDBJ databases">
        <authorList>
            <person name="Varghese N."/>
            <person name="Submissions Spin"/>
        </authorList>
    </citation>
    <scope>NUCLEOTIDE SEQUENCE [LARGE SCALE GENOMIC DNA]</scope>
    <source>
        <strain evidence="6 7">HL-109</strain>
    </source>
</reference>
<dbReference type="PANTHER" id="PTHR30136">
    <property type="entry name" value="HELIX-TURN-HELIX TRANSCRIPTIONAL REGULATOR, ICLR FAMILY"/>
    <property type="match status" value="1"/>
</dbReference>
<dbReference type="SMART" id="SM00346">
    <property type="entry name" value="HTH_ICLR"/>
    <property type="match status" value="1"/>
</dbReference>
<dbReference type="InterPro" id="IPR036388">
    <property type="entry name" value="WH-like_DNA-bd_sf"/>
</dbReference>
<evidence type="ECO:0000313" key="7">
    <source>
        <dbReference type="Proteomes" id="UP000182800"/>
    </source>
</evidence>
<keyword evidence="3" id="KW-0804">Transcription</keyword>